<dbReference type="Pfam" id="PF00583">
    <property type="entry name" value="Acetyltransf_1"/>
    <property type="match status" value="1"/>
</dbReference>
<dbReference type="PIRSF" id="PIRSF037663">
    <property type="entry name" value="Acetyltransf_GNAT_prd"/>
    <property type="match status" value="1"/>
</dbReference>
<dbReference type="EMBL" id="CP001941">
    <property type="protein sequence ID" value="ADD09100.1"/>
    <property type="molecule type" value="Genomic_DNA"/>
</dbReference>
<keyword evidence="2" id="KW-0012">Acyltransferase</keyword>
<dbReference type="CDD" id="cd04301">
    <property type="entry name" value="NAT_SF"/>
    <property type="match status" value="1"/>
</dbReference>
<dbReference type="InterPro" id="IPR000182">
    <property type="entry name" value="GNAT_dom"/>
</dbReference>
<name>B5IAW6_ACIB4</name>
<dbReference type="HOGENOM" id="CLU_013985_23_0_2"/>
<keyword evidence="1" id="KW-0808">Transferase</keyword>
<dbReference type="InterPro" id="IPR017255">
    <property type="entry name" value="AcTrfase_GNAT_prd"/>
</dbReference>
<dbReference type="PROSITE" id="PS51186">
    <property type="entry name" value="GNAT"/>
    <property type="match status" value="1"/>
</dbReference>
<dbReference type="OrthoDB" id="43754at2157"/>
<sequence length="143" mass="16636">MYFIREFKEEDLYEVLNIANESLTESYAPELFLDIHRLWPRGFLVAVARDIIGFIAGSKQNREARILLLAVKGIYRGKGIGSALMRRFMSLSKSEGILSVRLEVRTTNFKAIEFYKKFGFNIISYVPNYYTNGDAAYIMWREI</sequence>
<keyword evidence="4" id="KW-1185">Reference proteome</keyword>
<reference evidence="3" key="1">
    <citation type="submission" date="2010-02" db="EMBL/GenBank/DDBJ databases">
        <title>Complete sequence of Aciduliprofundum boonei T469.</title>
        <authorList>
            <consortium name="US DOE Joint Genome Institute"/>
            <person name="Lucas S."/>
            <person name="Copeland A."/>
            <person name="Lapidus A."/>
            <person name="Cheng J.-F."/>
            <person name="Bruce D."/>
            <person name="Goodwin L."/>
            <person name="Pitluck S."/>
            <person name="Saunders E."/>
            <person name="Detter J.C."/>
            <person name="Han C."/>
            <person name="Tapia R."/>
            <person name="Land M."/>
            <person name="Hauser L."/>
            <person name="Kyrpides N."/>
            <person name="Mikhailova N."/>
            <person name="Flores G."/>
            <person name="Reysenbach A.-L."/>
            <person name="Woyke T."/>
        </authorList>
    </citation>
    <scope>NUCLEOTIDE SEQUENCE</scope>
    <source>
        <strain evidence="3">T469</strain>
    </source>
</reference>
<proteinExistence type="predicted"/>
<dbReference type="GO" id="GO:0008080">
    <property type="term" value="F:N-acetyltransferase activity"/>
    <property type="evidence" value="ECO:0007669"/>
    <property type="project" value="InterPro"/>
</dbReference>
<dbReference type="PANTHER" id="PTHR42919">
    <property type="entry name" value="N-ALPHA-ACETYLTRANSFERASE"/>
    <property type="match status" value="1"/>
</dbReference>
<evidence type="ECO:0000256" key="1">
    <source>
        <dbReference type="ARBA" id="ARBA00022679"/>
    </source>
</evidence>
<dbReference type="GeneID" id="8828254"/>
<dbReference type="RefSeq" id="WP_008082787.1">
    <property type="nucleotide sequence ID" value="NC_013926.1"/>
</dbReference>
<gene>
    <name evidence="3" type="ordered locus">Aboo_1292</name>
</gene>
<evidence type="ECO:0000313" key="3">
    <source>
        <dbReference type="EMBL" id="ADD09100.1"/>
    </source>
</evidence>
<evidence type="ECO:0000256" key="2">
    <source>
        <dbReference type="ARBA" id="ARBA00023315"/>
    </source>
</evidence>
<accession>B5IAW6</accession>
<organism evidence="3 4">
    <name type="scientific">Aciduliprofundum boonei (strain DSM 19572 / T469)</name>
    <dbReference type="NCBI Taxonomy" id="439481"/>
    <lineage>
        <taxon>Archaea</taxon>
        <taxon>Methanobacteriati</taxon>
        <taxon>Thermoplasmatota</taxon>
        <taxon>DHVE2 group</taxon>
        <taxon>Candidatus Aciduliprofundum</taxon>
    </lineage>
</organism>
<protein>
    <submittedName>
        <fullName evidence="3">Ribosomal-protein-alanine acetyltransferase</fullName>
    </submittedName>
</protein>
<dbReference type="InterPro" id="IPR016181">
    <property type="entry name" value="Acyl_CoA_acyltransferase"/>
</dbReference>
<dbReference type="Proteomes" id="UP000001400">
    <property type="component" value="Chromosome"/>
</dbReference>
<evidence type="ECO:0000313" key="4">
    <source>
        <dbReference type="Proteomes" id="UP000001400"/>
    </source>
</evidence>
<dbReference type="KEGG" id="abi:Aboo_1292"/>
<dbReference type="NCBIfam" id="TIGR01575">
    <property type="entry name" value="rimI"/>
    <property type="match status" value="1"/>
</dbReference>
<dbReference type="SUPFAM" id="SSF55729">
    <property type="entry name" value="Acyl-CoA N-acyltransferases (Nat)"/>
    <property type="match status" value="1"/>
</dbReference>
<dbReference type="InterPro" id="IPR006464">
    <property type="entry name" value="AcTrfase_RimI/Ard1"/>
</dbReference>
<dbReference type="Gene3D" id="3.40.630.30">
    <property type="match status" value="1"/>
</dbReference>
<dbReference type="PANTHER" id="PTHR42919:SF8">
    <property type="entry name" value="N-ALPHA-ACETYLTRANSFERASE 50"/>
    <property type="match status" value="1"/>
</dbReference>
<dbReference type="STRING" id="439481.Aboo_1292"/>
<dbReference type="InterPro" id="IPR051556">
    <property type="entry name" value="N-term/lysine_N-AcTrnsfr"/>
</dbReference>
<dbReference type="eggNOG" id="arCOG00833">
    <property type="taxonomic scope" value="Archaea"/>
</dbReference>
<dbReference type="AlphaFoldDB" id="B5IAW6"/>